<protein>
    <recommendedName>
        <fullName evidence="5">Arrestin C-terminal-like domain-containing protein</fullName>
    </recommendedName>
</protein>
<dbReference type="VEuPathDB" id="FungiDB:LCOR_07959.1"/>
<dbReference type="InterPro" id="IPR050357">
    <property type="entry name" value="Arrestin_domain-protein"/>
</dbReference>
<dbReference type="OrthoDB" id="2333384at2759"/>
<dbReference type="InterPro" id="IPR014752">
    <property type="entry name" value="Arrestin-like_C"/>
</dbReference>
<evidence type="ECO:0008006" key="5">
    <source>
        <dbReference type="Google" id="ProtNLM"/>
    </source>
</evidence>
<feature type="domain" description="Arrestin C-terminal-like" evidence="2">
    <location>
        <begin position="192"/>
        <end position="317"/>
    </location>
</feature>
<dbReference type="EMBL" id="CBTN010000042">
    <property type="protein sequence ID" value="CDH56961.1"/>
    <property type="molecule type" value="Genomic_DNA"/>
</dbReference>
<dbReference type="InterPro" id="IPR014756">
    <property type="entry name" value="Ig_E-set"/>
</dbReference>
<dbReference type="InterPro" id="IPR011021">
    <property type="entry name" value="Arrestin-like_N"/>
</dbReference>
<evidence type="ECO:0000259" key="2">
    <source>
        <dbReference type="Pfam" id="PF02752"/>
    </source>
</evidence>
<evidence type="ECO:0000259" key="1">
    <source>
        <dbReference type="Pfam" id="PF00339"/>
    </source>
</evidence>
<dbReference type="Gene3D" id="2.60.40.640">
    <property type="match status" value="1"/>
</dbReference>
<dbReference type="GO" id="GO:0005829">
    <property type="term" value="C:cytosol"/>
    <property type="evidence" value="ECO:0007669"/>
    <property type="project" value="TreeGrafter"/>
</dbReference>
<proteinExistence type="predicted"/>
<comment type="caution">
    <text evidence="3">The sequence shown here is derived from an EMBL/GenBank/DDBJ whole genome shotgun (WGS) entry which is preliminary data.</text>
</comment>
<feature type="domain" description="Arrestin-like N-terminal" evidence="1">
    <location>
        <begin position="42"/>
        <end position="149"/>
    </location>
</feature>
<dbReference type="GO" id="GO:0070086">
    <property type="term" value="P:ubiquitin-dependent endocytosis"/>
    <property type="evidence" value="ECO:0007669"/>
    <property type="project" value="TreeGrafter"/>
</dbReference>
<accession>A0A068S6R3</accession>
<evidence type="ECO:0000313" key="3">
    <source>
        <dbReference type="EMBL" id="CDH56961.1"/>
    </source>
</evidence>
<dbReference type="GO" id="GO:0031625">
    <property type="term" value="F:ubiquitin protein ligase binding"/>
    <property type="evidence" value="ECO:0007669"/>
    <property type="project" value="TreeGrafter"/>
</dbReference>
<evidence type="ECO:0000313" key="4">
    <source>
        <dbReference type="Proteomes" id="UP000027586"/>
    </source>
</evidence>
<keyword evidence="4" id="KW-1185">Reference proteome</keyword>
<dbReference type="AlphaFoldDB" id="A0A068S6R3"/>
<dbReference type="Pfam" id="PF00339">
    <property type="entry name" value="Arrestin_N"/>
    <property type="match status" value="1"/>
</dbReference>
<name>A0A068S6R3_9FUNG</name>
<dbReference type="SUPFAM" id="SSF81296">
    <property type="entry name" value="E set domains"/>
    <property type="match status" value="1"/>
</dbReference>
<gene>
    <name evidence="3" type="ORF">LCOR_07959.1</name>
</gene>
<dbReference type="STRING" id="1263082.A0A068S6R3"/>
<dbReference type="Pfam" id="PF02752">
    <property type="entry name" value="Arrestin_C"/>
    <property type="match status" value="1"/>
</dbReference>
<dbReference type="GO" id="GO:0030674">
    <property type="term" value="F:protein-macromolecule adaptor activity"/>
    <property type="evidence" value="ECO:0007669"/>
    <property type="project" value="TreeGrafter"/>
</dbReference>
<dbReference type="PANTHER" id="PTHR11188">
    <property type="entry name" value="ARRESTIN DOMAIN CONTAINING PROTEIN"/>
    <property type="match status" value="1"/>
</dbReference>
<reference evidence="3" key="1">
    <citation type="submission" date="2013-08" db="EMBL/GenBank/DDBJ databases">
        <title>Gene expansion shapes genome architecture in the human pathogen Lichtheimia corymbifera: an evolutionary genomics analysis in the ancient terrestrial Mucorales (Mucoromycotina).</title>
        <authorList>
            <person name="Schwartze V.U."/>
            <person name="Winter S."/>
            <person name="Shelest E."/>
            <person name="Marcet-Houben M."/>
            <person name="Horn F."/>
            <person name="Wehner S."/>
            <person name="Hoffmann K."/>
            <person name="Riege K."/>
            <person name="Sammeth M."/>
            <person name="Nowrousian M."/>
            <person name="Valiante V."/>
            <person name="Linde J."/>
            <person name="Jacobsen I.D."/>
            <person name="Marz M."/>
            <person name="Brakhage A.A."/>
            <person name="Gabaldon T."/>
            <person name="Bocker S."/>
            <person name="Voigt K."/>
        </authorList>
    </citation>
    <scope>NUCLEOTIDE SEQUENCE [LARGE SCALE GENOMIC DNA]</scope>
    <source>
        <strain evidence="3">FSU 9682</strain>
    </source>
</reference>
<dbReference type="Proteomes" id="UP000027586">
    <property type="component" value="Unassembled WGS sequence"/>
</dbReference>
<dbReference type="InterPro" id="IPR011022">
    <property type="entry name" value="Arrestin_C-like"/>
</dbReference>
<sequence>MTYHHHDKYKSPLRIWLPDNGQLITYQDEPISFRGSLSLKCRQARIKAVTVKLEGKMKVHWSQDGINFKDEKTVYEKKWDLMRTSNKHCVHVHGTQEWDFIAELPSDLPASLSVSDGRHCEIVYRIKAVVERPTFLPNFVAKRTIHVSRYLRRASIVPTINDHNQVAVASPAFYDGSQDQWMDYTIRLRGGTVWRPGSTVPIEFYIHRVKRDVAKIRSVTCCLKSYTTLTAKGRHVRKWSWPLMYLRDDHLVRHGTPLPWRKTEYCKIPNHVAADMATSMIHIKHKLKITITLLRDNGATVGCTTEVKTSFPVIVNHMDEPIPIGNELDDYEEDPILPSYEVACGSPPYDSFLFGLPSTPPDDTALCSPLSISPPTPVPLYNDLVTEPATPHESCVLPAYDSIVRPRWQ</sequence>
<dbReference type="PANTHER" id="PTHR11188:SF17">
    <property type="entry name" value="FI21816P1"/>
    <property type="match status" value="1"/>
</dbReference>
<organism evidence="3 4">
    <name type="scientific">Lichtheimia corymbifera JMRC:FSU:9682</name>
    <dbReference type="NCBI Taxonomy" id="1263082"/>
    <lineage>
        <taxon>Eukaryota</taxon>
        <taxon>Fungi</taxon>
        <taxon>Fungi incertae sedis</taxon>
        <taxon>Mucoromycota</taxon>
        <taxon>Mucoromycotina</taxon>
        <taxon>Mucoromycetes</taxon>
        <taxon>Mucorales</taxon>
        <taxon>Lichtheimiaceae</taxon>
        <taxon>Lichtheimia</taxon>
    </lineage>
</organism>
<dbReference type="GO" id="GO:0005886">
    <property type="term" value="C:plasma membrane"/>
    <property type="evidence" value="ECO:0007669"/>
    <property type="project" value="TreeGrafter"/>
</dbReference>